<evidence type="ECO:0000313" key="4">
    <source>
        <dbReference type="EMBL" id="OGD25503.1"/>
    </source>
</evidence>
<comment type="function">
    <text evidence="1">Required for the transposition of the insertion element.</text>
</comment>
<sequence>MTEKQTGLTIYFAFPYHSWERGANENANGLLRQFFPKKSVFATITQKNIQKAVRLLNNRPRKRLNYSTPYEIFNQKEKCCSLE</sequence>
<name>A0A1F5B4G6_9BACT</name>
<gene>
    <name evidence="4" type="ORF">A2819_02005</name>
</gene>
<dbReference type="InterPro" id="IPR012337">
    <property type="entry name" value="RNaseH-like_sf"/>
</dbReference>
<evidence type="ECO:0000256" key="2">
    <source>
        <dbReference type="ARBA" id="ARBA00006363"/>
    </source>
</evidence>
<dbReference type="PANTHER" id="PTHR10948">
    <property type="entry name" value="TRANSPOSASE"/>
    <property type="match status" value="1"/>
</dbReference>
<proteinExistence type="inferred from homology"/>
<dbReference type="Gene3D" id="3.30.420.10">
    <property type="entry name" value="Ribonuclease H-like superfamily/Ribonuclease H"/>
    <property type="match status" value="1"/>
</dbReference>
<dbReference type="InterPro" id="IPR053392">
    <property type="entry name" value="Transposase_IS30-like"/>
</dbReference>
<evidence type="ECO:0000256" key="1">
    <source>
        <dbReference type="ARBA" id="ARBA00002190"/>
    </source>
</evidence>
<evidence type="ECO:0000313" key="5">
    <source>
        <dbReference type="Proteomes" id="UP000176431"/>
    </source>
</evidence>
<dbReference type="GO" id="GO:0006313">
    <property type="term" value="P:DNA transposition"/>
    <property type="evidence" value="ECO:0007669"/>
    <property type="project" value="InterPro"/>
</dbReference>
<comment type="caution">
    <text evidence="4">The sequence shown here is derived from an EMBL/GenBank/DDBJ whole genome shotgun (WGS) entry which is preliminary data.</text>
</comment>
<accession>A0A1F5B4G6</accession>
<dbReference type="GO" id="GO:0015074">
    <property type="term" value="P:DNA integration"/>
    <property type="evidence" value="ECO:0007669"/>
    <property type="project" value="InterPro"/>
</dbReference>
<comment type="similarity">
    <text evidence="2">Belongs to the transposase IS30 family.</text>
</comment>
<dbReference type="PANTHER" id="PTHR10948:SF23">
    <property type="entry name" value="TRANSPOSASE INSI FOR INSERTION SEQUENCE ELEMENT IS30A-RELATED"/>
    <property type="match status" value="1"/>
</dbReference>
<dbReference type="NCBIfam" id="NF033563">
    <property type="entry name" value="transpos_IS30"/>
    <property type="match status" value="1"/>
</dbReference>
<protein>
    <submittedName>
        <fullName evidence="4">Transposase</fullName>
    </submittedName>
</protein>
<organism evidence="4 5">
    <name type="scientific">Candidatus Azambacteria bacterium RIFCSPHIGHO2_01_FULL_40_24</name>
    <dbReference type="NCBI Taxonomy" id="1797301"/>
    <lineage>
        <taxon>Bacteria</taxon>
        <taxon>Candidatus Azamiibacteriota</taxon>
    </lineage>
</organism>
<dbReference type="PROSITE" id="PS01043">
    <property type="entry name" value="TRANSPOSASE_IS30"/>
    <property type="match status" value="1"/>
</dbReference>
<dbReference type="GO" id="GO:0004803">
    <property type="term" value="F:transposase activity"/>
    <property type="evidence" value="ECO:0007669"/>
    <property type="project" value="InterPro"/>
</dbReference>
<dbReference type="InterPro" id="IPR001598">
    <property type="entry name" value="Transposase_IS30_CS"/>
</dbReference>
<dbReference type="SUPFAM" id="SSF53098">
    <property type="entry name" value="Ribonuclease H-like"/>
    <property type="match status" value="1"/>
</dbReference>
<dbReference type="InterPro" id="IPR001584">
    <property type="entry name" value="Integrase_cat-core"/>
</dbReference>
<dbReference type="InterPro" id="IPR051917">
    <property type="entry name" value="Transposase-Integrase"/>
</dbReference>
<reference evidence="4 5" key="1">
    <citation type="journal article" date="2016" name="Nat. Commun.">
        <title>Thousands of microbial genomes shed light on interconnected biogeochemical processes in an aquifer system.</title>
        <authorList>
            <person name="Anantharaman K."/>
            <person name="Brown C.T."/>
            <person name="Hug L.A."/>
            <person name="Sharon I."/>
            <person name="Castelle C.J."/>
            <person name="Probst A.J."/>
            <person name="Thomas B.C."/>
            <person name="Singh A."/>
            <person name="Wilkins M.J."/>
            <person name="Karaoz U."/>
            <person name="Brodie E.L."/>
            <person name="Williams K.H."/>
            <person name="Hubbard S.S."/>
            <person name="Banfield J.F."/>
        </authorList>
    </citation>
    <scope>NUCLEOTIDE SEQUENCE [LARGE SCALE GENOMIC DNA]</scope>
</reference>
<feature type="domain" description="Integrase catalytic" evidence="3">
    <location>
        <begin position="1"/>
        <end position="77"/>
    </location>
</feature>
<evidence type="ECO:0000259" key="3">
    <source>
        <dbReference type="PROSITE" id="PS50994"/>
    </source>
</evidence>
<dbReference type="PROSITE" id="PS50994">
    <property type="entry name" value="INTEGRASE"/>
    <property type="match status" value="1"/>
</dbReference>
<dbReference type="GO" id="GO:0003677">
    <property type="term" value="F:DNA binding"/>
    <property type="evidence" value="ECO:0007669"/>
    <property type="project" value="InterPro"/>
</dbReference>
<dbReference type="AlphaFoldDB" id="A0A1F5B4G6"/>
<dbReference type="GO" id="GO:0005829">
    <property type="term" value="C:cytosol"/>
    <property type="evidence" value="ECO:0007669"/>
    <property type="project" value="TreeGrafter"/>
</dbReference>
<dbReference type="Proteomes" id="UP000176431">
    <property type="component" value="Unassembled WGS sequence"/>
</dbReference>
<dbReference type="InterPro" id="IPR036397">
    <property type="entry name" value="RNaseH_sf"/>
</dbReference>
<dbReference type="EMBL" id="MEYK01000011">
    <property type="protein sequence ID" value="OGD25503.1"/>
    <property type="molecule type" value="Genomic_DNA"/>
</dbReference>